<evidence type="ECO:0000256" key="1">
    <source>
        <dbReference type="SAM" id="MobiDB-lite"/>
    </source>
</evidence>
<evidence type="ECO:0008006" key="6">
    <source>
        <dbReference type="Google" id="ProtNLM"/>
    </source>
</evidence>
<feature type="compositionally biased region" description="Basic and acidic residues" evidence="1">
    <location>
        <begin position="368"/>
        <end position="383"/>
    </location>
</feature>
<feature type="chain" id="PRO_5035594508" description="TPM domain-containing protein" evidence="3">
    <location>
        <begin position="24"/>
        <end position="383"/>
    </location>
</feature>
<dbReference type="PANTHER" id="PTHR33748">
    <property type="entry name" value="PROTEIN CBG04600"/>
    <property type="match status" value="1"/>
</dbReference>
<reference evidence="4" key="1">
    <citation type="submission" date="2020-09" db="EMBL/GenBank/DDBJ databases">
        <authorList>
            <person name="Kikuchi T."/>
        </authorList>
    </citation>
    <scope>NUCLEOTIDE SEQUENCE</scope>
    <source>
        <strain evidence="4">SH1</strain>
    </source>
</reference>
<dbReference type="GO" id="GO:0005892">
    <property type="term" value="C:acetylcholine-gated channel complex"/>
    <property type="evidence" value="ECO:0007669"/>
    <property type="project" value="InterPro"/>
</dbReference>
<dbReference type="PANTHER" id="PTHR33748:SF5">
    <property type="entry name" value="GROUND-LIKE DOMAIN-CONTAINING PROTEIN"/>
    <property type="match status" value="1"/>
</dbReference>
<dbReference type="Proteomes" id="UP000614601">
    <property type="component" value="Unassembled WGS sequence"/>
</dbReference>
<name>A0A811JWY3_9BILA</name>
<comment type="caution">
    <text evidence="4">The sequence shown here is derived from an EMBL/GenBank/DDBJ whole genome shotgun (WGS) entry which is preliminary data.</text>
</comment>
<proteinExistence type="predicted"/>
<organism evidence="4 5">
    <name type="scientific">Bursaphelenchus okinawaensis</name>
    <dbReference type="NCBI Taxonomy" id="465554"/>
    <lineage>
        <taxon>Eukaryota</taxon>
        <taxon>Metazoa</taxon>
        <taxon>Ecdysozoa</taxon>
        <taxon>Nematoda</taxon>
        <taxon>Chromadorea</taxon>
        <taxon>Rhabditida</taxon>
        <taxon>Tylenchina</taxon>
        <taxon>Tylenchomorpha</taxon>
        <taxon>Aphelenchoidea</taxon>
        <taxon>Aphelenchoididae</taxon>
        <taxon>Bursaphelenchus</taxon>
    </lineage>
</organism>
<feature type="region of interest" description="Disordered" evidence="1">
    <location>
        <begin position="284"/>
        <end position="383"/>
    </location>
</feature>
<dbReference type="Pfam" id="PF17175">
    <property type="entry name" value="MOLO1"/>
    <property type="match status" value="1"/>
</dbReference>
<keyword evidence="5" id="KW-1185">Reference proteome</keyword>
<feature type="transmembrane region" description="Helical" evidence="2">
    <location>
        <begin position="205"/>
        <end position="231"/>
    </location>
</feature>
<dbReference type="EMBL" id="CAJFCW020000001">
    <property type="protein sequence ID" value="CAG9086690.1"/>
    <property type="molecule type" value="Genomic_DNA"/>
</dbReference>
<dbReference type="AlphaFoldDB" id="A0A811JWY3"/>
<dbReference type="Proteomes" id="UP000783686">
    <property type="component" value="Unassembled WGS sequence"/>
</dbReference>
<evidence type="ECO:0000256" key="2">
    <source>
        <dbReference type="SAM" id="Phobius"/>
    </source>
</evidence>
<dbReference type="OrthoDB" id="8062037at2759"/>
<dbReference type="EMBL" id="CAJFDH010000001">
    <property type="protein sequence ID" value="CAD5207827.1"/>
    <property type="molecule type" value="Genomic_DNA"/>
</dbReference>
<dbReference type="Gene3D" id="3.10.310.50">
    <property type="match status" value="1"/>
</dbReference>
<keyword evidence="2" id="KW-1133">Transmembrane helix</keyword>
<gene>
    <name evidence="4" type="ORF">BOKJ2_LOCUS2392</name>
</gene>
<evidence type="ECO:0000256" key="3">
    <source>
        <dbReference type="SAM" id="SignalP"/>
    </source>
</evidence>
<keyword evidence="3" id="KW-0732">Signal</keyword>
<protein>
    <recommendedName>
        <fullName evidence="6">TPM domain-containing protein</fullName>
    </recommendedName>
</protein>
<keyword evidence="2" id="KW-0472">Membrane</keyword>
<evidence type="ECO:0000313" key="5">
    <source>
        <dbReference type="Proteomes" id="UP000614601"/>
    </source>
</evidence>
<evidence type="ECO:0000313" key="4">
    <source>
        <dbReference type="EMBL" id="CAD5207827.1"/>
    </source>
</evidence>
<feature type="compositionally biased region" description="Pro residues" evidence="1">
    <location>
        <begin position="284"/>
        <end position="298"/>
    </location>
</feature>
<feature type="compositionally biased region" description="Low complexity" evidence="1">
    <location>
        <begin position="340"/>
        <end position="354"/>
    </location>
</feature>
<dbReference type="InterPro" id="IPR033438">
    <property type="entry name" value="MOLO1"/>
</dbReference>
<feature type="signal peptide" evidence="3">
    <location>
        <begin position="1"/>
        <end position="23"/>
    </location>
</feature>
<accession>A0A811JWY3</accession>
<sequence length="383" mass="42128">MKLKNGRICVITICAILHLSVYSNTLEDFNECRKSKGFSLSGQTLICDSRNDLKPETVKKLSDILKHVQTKLQCECTELCARDTDLDGKFVGLLQVTNTAALNETGKAFNDVASEIYELAGLGNADCDNGMLLFYVKDTQELASMRGHNKFILLKDQDLDRLHQIASGNKTDDLNAVAMEFLVDKDNATSGGSIQTFLKSASNTWAPIVGLVVVGVLLLFILALLLACCLAKLCGCCSPKPNKNKYYVTPMPTYKTVDPIYIVTPPSDRHDLIYSTPYSGSPLPPPPTMYMTTPPPPIHSSGYSTYGSPRSPRSPLHTPNARKSDTLGKTSPMKIDRAGTSKSNYSFQNSSSTTLPMSDGIHELPYLEPKRKMETQTREELIE</sequence>
<keyword evidence="2" id="KW-0812">Transmembrane</keyword>